<evidence type="ECO:0000313" key="1">
    <source>
        <dbReference type="EMBL" id="KII63626.1"/>
    </source>
</evidence>
<evidence type="ECO:0000313" key="2">
    <source>
        <dbReference type="Proteomes" id="UP000031668"/>
    </source>
</evidence>
<name>A0A0C2MPT1_THEKT</name>
<dbReference type="EMBL" id="JWZT01004627">
    <property type="protein sequence ID" value="KII63626.1"/>
    <property type="molecule type" value="Genomic_DNA"/>
</dbReference>
<dbReference type="Proteomes" id="UP000031668">
    <property type="component" value="Unassembled WGS sequence"/>
</dbReference>
<gene>
    <name evidence="1" type="ORF">RF11_06666</name>
</gene>
<organism evidence="1 2">
    <name type="scientific">Thelohanellus kitauei</name>
    <name type="common">Myxosporean</name>
    <dbReference type="NCBI Taxonomy" id="669202"/>
    <lineage>
        <taxon>Eukaryota</taxon>
        <taxon>Metazoa</taxon>
        <taxon>Cnidaria</taxon>
        <taxon>Myxozoa</taxon>
        <taxon>Myxosporea</taxon>
        <taxon>Bivalvulida</taxon>
        <taxon>Platysporina</taxon>
        <taxon>Myxobolidae</taxon>
        <taxon>Thelohanellus</taxon>
    </lineage>
</organism>
<proteinExistence type="predicted"/>
<sequence>MVGYEIKKDDYKGRIIWEYVDKLDPLSKLFLLTDMMAIKTLYMISIKTGAKHPEKNLKGGQLDRLIRELSTTEHSTREADIYKSPVDDEQQTIYPQSDESGNVLGLLPKLRQNNKARKLISWVVEKIDFEPTLNQLRASFGLQGEPPALEAHEEAQGLEPQYSERFPLLEAQEAVVPMT</sequence>
<dbReference type="AlphaFoldDB" id="A0A0C2MPT1"/>
<reference evidence="1 2" key="1">
    <citation type="journal article" date="2014" name="Genome Biol. Evol.">
        <title>The genome of the myxosporean Thelohanellus kitauei shows adaptations to nutrient acquisition within its fish host.</title>
        <authorList>
            <person name="Yang Y."/>
            <person name="Xiong J."/>
            <person name="Zhou Z."/>
            <person name="Huo F."/>
            <person name="Miao W."/>
            <person name="Ran C."/>
            <person name="Liu Y."/>
            <person name="Zhang J."/>
            <person name="Feng J."/>
            <person name="Wang M."/>
            <person name="Wang M."/>
            <person name="Wang L."/>
            <person name="Yao B."/>
        </authorList>
    </citation>
    <scope>NUCLEOTIDE SEQUENCE [LARGE SCALE GENOMIC DNA]</scope>
    <source>
        <strain evidence="1">Wuqing</strain>
    </source>
</reference>
<protein>
    <submittedName>
        <fullName evidence="1">Uncharacterized protein</fullName>
    </submittedName>
</protein>
<accession>A0A0C2MPT1</accession>
<keyword evidence="2" id="KW-1185">Reference proteome</keyword>
<comment type="caution">
    <text evidence="1">The sequence shown here is derived from an EMBL/GenBank/DDBJ whole genome shotgun (WGS) entry which is preliminary data.</text>
</comment>